<dbReference type="PANTHER" id="PTHR33406:SF13">
    <property type="entry name" value="MEMBRANE PROTEIN YDFJ"/>
    <property type="match status" value="1"/>
</dbReference>
<feature type="transmembrane region" description="Helical" evidence="1">
    <location>
        <begin position="6"/>
        <end position="26"/>
    </location>
</feature>
<feature type="transmembrane region" description="Helical" evidence="1">
    <location>
        <begin position="246"/>
        <end position="263"/>
    </location>
</feature>
<feature type="transmembrane region" description="Helical" evidence="1">
    <location>
        <begin position="666"/>
        <end position="694"/>
    </location>
</feature>
<feature type="transmembrane region" description="Helical" evidence="1">
    <location>
        <begin position="295"/>
        <end position="317"/>
    </location>
</feature>
<keyword evidence="1" id="KW-0812">Transmembrane</keyword>
<proteinExistence type="predicted"/>
<dbReference type="SUPFAM" id="SSF82866">
    <property type="entry name" value="Multidrug efflux transporter AcrB transmembrane domain"/>
    <property type="match status" value="2"/>
</dbReference>
<dbReference type="OrthoDB" id="9780358at2"/>
<keyword evidence="3" id="KW-1185">Reference proteome</keyword>
<keyword evidence="1" id="KW-1133">Transmembrane helix</keyword>
<keyword evidence="1" id="KW-0472">Membrane</keyword>
<feature type="transmembrane region" description="Helical" evidence="1">
    <location>
        <begin position="364"/>
        <end position="386"/>
    </location>
</feature>
<dbReference type="RefSeq" id="WP_072576723.1">
    <property type="nucleotide sequence ID" value="NZ_LWHB01000093.1"/>
</dbReference>
<dbReference type="EMBL" id="UHIC01000001">
    <property type="protein sequence ID" value="SUO95022.1"/>
    <property type="molecule type" value="Genomic_DNA"/>
</dbReference>
<dbReference type="InterPro" id="IPR050545">
    <property type="entry name" value="Mycobact_MmpL"/>
</dbReference>
<accession>A0A380MRT7</accession>
<organism evidence="2 3">
    <name type="scientific">Suttonella ornithocola</name>
    <dbReference type="NCBI Taxonomy" id="279832"/>
    <lineage>
        <taxon>Bacteria</taxon>
        <taxon>Pseudomonadati</taxon>
        <taxon>Pseudomonadota</taxon>
        <taxon>Gammaproteobacteria</taxon>
        <taxon>Cardiobacteriales</taxon>
        <taxon>Cardiobacteriaceae</taxon>
        <taxon>Suttonella</taxon>
    </lineage>
</organism>
<evidence type="ECO:0000256" key="1">
    <source>
        <dbReference type="SAM" id="Phobius"/>
    </source>
</evidence>
<dbReference type="AlphaFoldDB" id="A0A380MRT7"/>
<reference evidence="2 3" key="1">
    <citation type="submission" date="2018-06" db="EMBL/GenBank/DDBJ databases">
        <authorList>
            <consortium name="Pathogen Informatics"/>
            <person name="Doyle S."/>
        </authorList>
    </citation>
    <scope>NUCLEOTIDE SEQUENCE [LARGE SCALE GENOMIC DNA]</scope>
    <source>
        <strain evidence="2 3">NCTC13337</strain>
    </source>
</reference>
<dbReference type="PANTHER" id="PTHR33406">
    <property type="entry name" value="MEMBRANE PROTEIN MJ1562-RELATED"/>
    <property type="match status" value="1"/>
</dbReference>
<feature type="transmembrane region" description="Helical" evidence="1">
    <location>
        <begin position="419"/>
        <end position="437"/>
    </location>
</feature>
<evidence type="ECO:0000313" key="3">
    <source>
        <dbReference type="Proteomes" id="UP000254601"/>
    </source>
</evidence>
<protein>
    <submittedName>
        <fullName evidence="2">Predicted exporter</fullName>
    </submittedName>
</protein>
<feature type="transmembrane region" description="Helical" evidence="1">
    <location>
        <begin position="626"/>
        <end position="646"/>
    </location>
</feature>
<name>A0A380MRT7_9GAMM</name>
<feature type="transmembrane region" description="Helical" evidence="1">
    <location>
        <begin position="715"/>
        <end position="734"/>
    </location>
</feature>
<sequence length="766" mass="84481">MRRPAFSYAIILLLFAVLVGSLWTLWRANTLQTDLQQLLPESEQLSVETRKALAQQQQITNQQVLMMIGANSLEAAKALAEQLRQQGLDSGVFRQAQWQIGSEIEAWRQSAEKLGSYLLTSAARQQIIAAPEQYAAQWAAEMSNPFSATLLPLSQDWLGFSRFYQAPTMGNLSQDFSEGSVYTEVDGTYWLALRAELARTVSSEALLQWYAHTKKFIAEHQAKIAIAAPALFQAEGKVQGEKEGKWLSIIGLLATVLLFALVFGRWRVLLLIIPAVLGMLSGILAVLLCFGQIHILTLIIGTSLLGLLLDVPLHWLAKSFVMPNFCPETAMRALRRPFFFSTAITLIGYLLLLAAPLPVLQQTAIYSAVALSVAVLVAFFFLPSLFQSFIPAPRLPINLFLTGVEKGIDWLNKKIKRPLLWVGLGIFIIGGIWQGRWHEDIADWVRPNPVFLNDLKQVSILSGQSINHEFILTEAENSDALIRLNRAVKAQLQPFIEQGKLGGMVNISDFAVTTDEQVALRQALKHQNLRQWQPLVEMGIAPEMITRALKMVTVKAPTALSEALNEPLGEPWRALLLNDKQAVIRLSEIKDLAGIQTVLKEMQGAQLITPRQQISAGFDHMRQLSLLLKGISYGLAALLLALWVGWKRALTMLAIPLAAVVFTVASLGWLGIALSAFSIFGLLLVMAIGVDYAIYGSTLKSVIHQSLCLEKRQRLAGMLMALTTTLLTFGLLAFSSTPVVVGFGASVSFGIFFSAILSMIVLEKSK</sequence>
<feature type="transmembrane region" description="Helical" evidence="1">
    <location>
        <begin position="740"/>
        <end position="762"/>
    </location>
</feature>
<evidence type="ECO:0000313" key="2">
    <source>
        <dbReference type="EMBL" id="SUO95022.1"/>
    </source>
</evidence>
<feature type="transmembrane region" description="Helical" evidence="1">
    <location>
        <begin position="269"/>
        <end position="288"/>
    </location>
</feature>
<dbReference type="GO" id="GO:0005886">
    <property type="term" value="C:plasma membrane"/>
    <property type="evidence" value="ECO:0007669"/>
    <property type="project" value="TreeGrafter"/>
</dbReference>
<dbReference type="Proteomes" id="UP000254601">
    <property type="component" value="Unassembled WGS sequence"/>
</dbReference>
<dbReference type="Gene3D" id="1.20.1640.10">
    <property type="entry name" value="Multidrug efflux transporter AcrB transmembrane domain"/>
    <property type="match status" value="2"/>
</dbReference>
<gene>
    <name evidence="2" type="ORF">NCTC13337_01048</name>
</gene>
<feature type="transmembrane region" description="Helical" evidence="1">
    <location>
        <begin position="337"/>
        <end position="357"/>
    </location>
</feature>